<organism evidence="1 2">
    <name type="scientific">Aminicella lysinilytica</name>
    <dbReference type="NCBI Taxonomy" id="433323"/>
    <lineage>
        <taxon>Bacteria</taxon>
        <taxon>Bacillati</taxon>
        <taxon>Bacillota</taxon>
        <taxon>Clostridia</taxon>
        <taxon>Peptostreptococcales</taxon>
        <taxon>Anaerovoracaceae</taxon>
        <taxon>Aminicella</taxon>
    </lineage>
</organism>
<name>A0A4R6PX52_9FIRM</name>
<protein>
    <submittedName>
        <fullName evidence="1">Uncharacterized protein</fullName>
    </submittedName>
</protein>
<reference evidence="1 2" key="1">
    <citation type="submission" date="2019-03" db="EMBL/GenBank/DDBJ databases">
        <title>Genomic Encyclopedia of Type Strains, Phase IV (KMG-IV): sequencing the most valuable type-strain genomes for metagenomic binning, comparative biology and taxonomic classification.</title>
        <authorList>
            <person name="Goeker M."/>
        </authorList>
    </citation>
    <scope>NUCLEOTIDE SEQUENCE [LARGE SCALE GENOMIC DNA]</scope>
    <source>
        <strain evidence="1 2">DSM 28287</strain>
    </source>
</reference>
<gene>
    <name evidence="1" type="ORF">EV211_1701</name>
</gene>
<evidence type="ECO:0000313" key="2">
    <source>
        <dbReference type="Proteomes" id="UP000295500"/>
    </source>
</evidence>
<comment type="caution">
    <text evidence="1">The sequence shown here is derived from an EMBL/GenBank/DDBJ whole genome shotgun (WGS) entry which is preliminary data.</text>
</comment>
<dbReference type="EMBL" id="SNXO01000070">
    <property type="protein sequence ID" value="TDP44674.1"/>
    <property type="molecule type" value="Genomic_DNA"/>
</dbReference>
<dbReference type="Proteomes" id="UP000295500">
    <property type="component" value="Unassembled WGS sequence"/>
</dbReference>
<keyword evidence="2" id="KW-1185">Reference proteome</keyword>
<dbReference type="RefSeq" id="WP_279222034.1">
    <property type="nucleotide sequence ID" value="NZ_SNXO01000070.1"/>
</dbReference>
<proteinExistence type="predicted"/>
<evidence type="ECO:0000313" key="1">
    <source>
        <dbReference type="EMBL" id="TDP44674.1"/>
    </source>
</evidence>
<sequence>MKKKKKLLALLLAICVVGLYSFSTSIFVSGKPHVPVQTHLNLR</sequence>
<dbReference type="AlphaFoldDB" id="A0A4R6PX52"/>
<accession>A0A4R6PX52</accession>